<name>A0A8S1CN15_9INSE</name>
<evidence type="ECO:0000313" key="3">
    <source>
        <dbReference type="EMBL" id="CAB3366723.1"/>
    </source>
</evidence>
<protein>
    <submittedName>
        <fullName evidence="3">Uncharacterized protein</fullName>
    </submittedName>
</protein>
<feature type="region of interest" description="Disordered" evidence="1">
    <location>
        <begin position="202"/>
        <end position="275"/>
    </location>
</feature>
<organism evidence="3 4">
    <name type="scientific">Cloeon dipterum</name>
    <dbReference type="NCBI Taxonomy" id="197152"/>
    <lineage>
        <taxon>Eukaryota</taxon>
        <taxon>Metazoa</taxon>
        <taxon>Ecdysozoa</taxon>
        <taxon>Arthropoda</taxon>
        <taxon>Hexapoda</taxon>
        <taxon>Insecta</taxon>
        <taxon>Pterygota</taxon>
        <taxon>Palaeoptera</taxon>
        <taxon>Ephemeroptera</taxon>
        <taxon>Pisciforma</taxon>
        <taxon>Baetidae</taxon>
        <taxon>Cloeon</taxon>
    </lineage>
</organism>
<sequence>MAAWLFLIGLAAACQAADRGDWVWGDNRRSSRIIDGPGTLSLNDGGSYGISGGKRQGIYNDRPGAEFDRYADGPFGGPGGFGRPPVNGPQGFAVEPPIGAPGGAFPPGPPPPGAGFQNGRPRPHVGKVPPYEDPYLKEPGLHTGGYDTCKCTLSFNCNSPGIKFGVCDEGKQYCCYNSHIAGSNRRPHHIGGAYQPTPAVLAGPGGPRDFPPGAPVPPPHHRPGPGGPAPHAGVHGPSRPPVPDVLVGPGGPYDFPSRPPFGGPVPYSAAKTKDF</sequence>
<reference evidence="3 4" key="1">
    <citation type="submission" date="2020-04" db="EMBL/GenBank/DDBJ databases">
        <authorList>
            <person name="Alioto T."/>
            <person name="Alioto T."/>
            <person name="Gomez Garrido J."/>
        </authorList>
    </citation>
    <scope>NUCLEOTIDE SEQUENCE [LARGE SCALE GENOMIC DNA]</scope>
</reference>
<accession>A0A8S1CN15</accession>
<evidence type="ECO:0000256" key="1">
    <source>
        <dbReference type="SAM" id="MobiDB-lite"/>
    </source>
</evidence>
<comment type="caution">
    <text evidence="3">The sequence shown here is derived from an EMBL/GenBank/DDBJ whole genome shotgun (WGS) entry which is preliminary data.</text>
</comment>
<dbReference type="AlphaFoldDB" id="A0A8S1CN15"/>
<keyword evidence="4" id="KW-1185">Reference proteome</keyword>
<feature type="region of interest" description="Disordered" evidence="1">
    <location>
        <begin position="101"/>
        <end position="127"/>
    </location>
</feature>
<evidence type="ECO:0000313" key="4">
    <source>
        <dbReference type="Proteomes" id="UP000494165"/>
    </source>
</evidence>
<feature type="chain" id="PRO_5035937496" evidence="2">
    <location>
        <begin position="17"/>
        <end position="275"/>
    </location>
</feature>
<feature type="compositionally biased region" description="Pro residues" evidence="1">
    <location>
        <begin position="209"/>
        <end position="218"/>
    </location>
</feature>
<evidence type="ECO:0000256" key="2">
    <source>
        <dbReference type="SAM" id="SignalP"/>
    </source>
</evidence>
<feature type="signal peptide" evidence="2">
    <location>
        <begin position="1"/>
        <end position="16"/>
    </location>
</feature>
<dbReference type="OrthoDB" id="6631087at2759"/>
<gene>
    <name evidence="3" type="ORF">CLODIP_2_CD15909</name>
</gene>
<keyword evidence="2" id="KW-0732">Signal</keyword>
<feature type="compositionally biased region" description="Pro residues" evidence="1">
    <location>
        <begin position="104"/>
        <end position="113"/>
    </location>
</feature>
<dbReference type="Proteomes" id="UP000494165">
    <property type="component" value="Unassembled WGS sequence"/>
</dbReference>
<dbReference type="EMBL" id="CADEPI010000026">
    <property type="protein sequence ID" value="CAB3366723.1"/>
    <property type="molecule type" value="Genomic_DNA"/>
</dbReference>
<proteinExistence type="predicted"/>